<evidence type="ECO:0000313" key="22">
    <source>
        <dbReference type="EMBL" id="CAL4897913.1"/>
    </source>
</evidence>
<evidence type="ECO:0000256" key="17">
    <source>
        <dbReference type="SAM" id="MobiDB-lite"/>
    </source>
</evidence>
<dbReference type="Gene3D" id="1.10.510.10">
    <property type="entry name" value="Transferase(Phosphotransferase) domain 1"/>
    <property type="match status" value="1"/>
</dbReference>
<evidence type="ECO:0000256" key="12">
    <source>
        <dbReference type="ARBA" id="ARBA00022989"/>
    </source>
</evidence>
<evidence type="ECO:0000256" key="13">
    <source>
        <dbReference type="ARBA" id="ARBA00023136"/>
    </source>
</evidence>
<keyword evidence="8" id="KW-0677">Repeat</keyword>
<dbReference type="PROSITE" id="PS51473">
    <property type="entry name" value="GNK2"/>
    <property type="match status" value="2"/>
</dbReference>
<keyword evidence="13 18" id="KW-0472">Membrane</keyword>
<evidence type="ECO:0000256" key="8">
    <source>
        <dbReference type="ARBA" id="ARBA00022737"/>
    </source>
</evidence>
<evidence type="ECO:0000256" key="15">
    <source>
        <dbReference type="ARBA" id="ARBA00023180"/>
    </source>
</evidence>
<dbReference type="InterPro" id="IPR050528">
    <property type="entry name" value="L-type_Lectin-RKs"/>
</dbReference>
<dbReference type="Pfam" id="PF00069">
    <property type="entry name" value="Pkinase"/>
    <property type="match status" value="1"/>
</dbReference>
<dbReference type="InterPro" id="IPR000719">
    <property type="entry name" value="Prot_kinase_dom"/>
</dbReference>
<feature type="domain" description="Gnk2-homologous" evidence="21">
    <location>
        <begin position="138"/>
        <end position="243"/>
    </location>
</feature>
<dbReference type="SMART" id="SM00220">
    <property type="entry name" value="S_TKc"/>
    <property type="match status" value="1"/>
</dbReference>
<evidence type="ECO:0000259" key="20">
    <source>
        <dbReference type="PROSITE" id="PS50011"/>
    </source>
</evidence>
<dbReference type="CDD" id="cd14066">
    <property type="entry name" value="STKc_IRAK"/>
    <property type="match status" value="1"/>
</dbReference>
<keyword evidence="5" id="KW-0808">Transferase</keyword>
<dbReference type="Proteomes" id="UP001497457">
    <property type="component" value="Chromosome 11b"/>
</dbReference>
<keyword evidence="7 19" id="KW-0732">Signal</keyword>
<evidence type="ECO:0000256" key="19">
    <source>
        <dbReference type="SAM" id="SignalP"/>
    </source>
</evidence>
<dbReference type="PANTHER" id="PTHR27007">
    <property type="match status" value="1"/>
</dbReference>
<dbReference type="InterPro" id="IPR008271">
    <property type="entry name" value="Ser/Thr_kinase_AS"/>
</dbReference>
<dbReference type="GO" id="GO:0002229">
    <property type="term" value="P:defense response to oomycetes"/>
    <property type="evidence" value="ECO:0007669"/>
    <property type="project" value="UniProtKB-ARBA"/>
</dbReference>
<gene>
    <name evidence="22" type="ORF">URODEC1_LOCUS7495</name>
</gene>
<dbReference type="EMBL" id="OZ075121">
    <property type="protein sequence ID" value="CAL4897913.1"/>
    <property type="molecule type" value="Genomic_DNA"/>
</dbReference>
<dbReference type="InterPro" id="IPR038408">
    <property type="entry name" value="GNK2_sf"/>
</dbReference>
<evidence type="ECO:0000256" key="10">
    <source>
        <dbReference type="ARBA" id="ARBA00022777"/>
    </source>
</evidence>
<evidence type="ECO:0000256" key="7">
    <source>
        <dbReference type="ARBA" id="ARBA00022729"/>
    </source>
</evidence>
<evidence type="ECO:0000256" key="3">
    <source>
        <dbReference type="ARBA" id="ARBA00010217"/>
    </source>
</evidence>
<evidence type="ECO:0000256" key="4">
    <source>
        <dbReference type="ARBA" id="ARBA00022475"/>
    </source>
</evidence>
<reference evidence="23" key="1">
    <citation type="submission" date="2024-06" db="EMBL/GenBank/DDBJ databases">
        <authorList>
            <person name="Ryan C."/>
        </authorList>
    </citation>
    <scope>NUCLEOTIDE SEQUENCE [LARGE SCALE GENOMIC DNA]</scope>
</reference>
<evidence type="ECO:0000256" key="14">
    <source>
        <dbReference type="ARBA" id="ARBA00023170"/>
    </source>
</evidence>
<protein>
    <recommendedName>
        <fullName evidence="24">L-type lectin-domain containing receptor kinase IX.1</fullName>
    </recommendedName>
</protein>
<dbReference type="GO" id="GO:0016301">
    <property type="term" value="F:kinase activity"/>
    <property type="evidence" value="ECO:0007669"/>
    <property type="project" value="UniProtKB-KW"/>
</dbReference>
<keyword evidence="23" id="KW-1185">Reference proteome</keyword>
<keyword evidence="9 16" id="KW-0547">Nucleotide-binding</keyword>
<dbReference type="PROSITE" id="PS50011">
    <property type="entry name" value="PROTEIN_KINASE_DOM"/>
    <property type="match status" value="1"/>
</dbReference>
<dbReference type="InterPro" id="IPR002902">
    <property type="entry name" value="GNK2"/>
</dbReference>
<dbReference type="FunFam" id="3.30.430.20:FF:000016">
    <property type="entry name" value="Cysteine-rich receptor-like protein kinase 10"/>
    <property type="match status" value="1"/>
</dbReference>
<feature type="binding site" evidence="16">
    <location>
        <position position="417"/>
    </location>
    <ligand>
        <name>ATP</name>
        <dbReference type="ChEBI" id="CHEBI:30616"/>
    </ligand>
</feature>
<dbReference type="Pfam" id="PF01657">
    <property type="entry name" value="Stress-antifung"/>
    <property type="match status" value="2"/>
</dbReference>
<comment type="similarity">
    <text evidence="3">In the C-terminal section; belongs to the protein kinase superfamily. Ser/Thr protein kinase family.</text>
</comment>
<dbReference type="InterPro" id="IPR011009">
    <property type="entry name" value="Kinase-like_dom_sf"/>
</dbReference>
<dbReference type="FunFam" id="1.10.510.10:FF:000240">
    <property type="entry name" value="Lectin-domain containing receptor kinase A4.3"/>
    <property type="match status" value="1"/>
</dbReference>
<evidence type="ECO:0000256" key="16">
    <source>
        <dbReference type="PROSITE-ProRule" id="PRU10141"/>
    </source>
</evidence>
<feature type="chain" id="PRO_5044796896" description="L-type lectin-domain containing receptor kinase IX.1" evidence="19">
    <location>
        <begin position="23"/>
        <end position="724"/>
    </location>
</feature>
<keyword evidence="14" id="KW-0675">Receptor</keyword>
<feature type="signal peptide" evidence="19">
    <location>
        <begin position="1"/>
        <end position="22"/>
    </location>
</feature>
<feature type="domain" description="Gnk2-homologous" evidence="21">
    <location>
        <begin position="29"/>
        <end position="132"/>
    </location>
</feature>
<dbReference type="Gene3D" id="3.30.430.20">
    <property type="entry name" value="Gnk2 domain, C-X8-C-X2-C motif"/>
    <property type="match status" value="2"/>
</dbReference>
<evidence type="ECO:0000313" key="23">
    <source>
        <dbReference type="Proteomes" id="UP001497457"/>
    </source>
</evidence>
<dbReference type="CDD" id="cd23509">
    <property type="entry name" value="Gnk2-like"/>
    <property type="match status" value="2"/>
</dbReference>
<dbReference type="AlphaFoldDB" id="A0ABC8VZ36"/>
<keyword evidence="6 18" id="KW-0812">Transmembrane</keyword>
<keyword evidence="4" id="KW-1003">Cell membrane</keyword>
<evidence type="ECO:0000256" key="9">
    <source>
        <dbReference type="ARBA" id="ARBA00022741"/>
    </source>
</evidence>
<sequence length="724" mass="78325">MASRLFLLHLLVAALLWAVAAGQDTKVVLPAWPSCSATDNYTDSSQYKRNLDQLFVAFPTEAGDNGWFYKGSAGSGADEVFGLIMCFADRNATQCLDCLAGAGAGIRQACPGSRNANATYDACLLRYSATPIPADADLGAVFAVYVSGEPVTSQGLGNAWLRLMTKLTAGVTASPRRLANDSAPYSSSQEMYGLAQCTRDLNASECTSCINNYVGRLGDLFPNNTGGAIKGYSCYLRYQVGSFEITLPPTPALPPAALPTPTPPQQPSPGMYFLQSILDQSIDQLALTKSGIVLPPHTEPGSSSNSKTGLAIGLSVGAASLIVLGSLIWLHRLRRRKRARLLDEGRGRELEQGNFFEDEPAMDEDEFEKGTGPKRFRYGELAEATDNFSDNHKLGEGGFGSVYRGFLKDMGLEVAIKRVSKGSKQGKKEYASEVRIISRLRHRNLVQLIGWCHGGGELLLVYELMPNGSLDTHLHSSGEDNQLPWSRRHEIVLGLGSALLYLHQDWEQCVLHRDIKPSNVMLDASFSAKLGDFGLARLVDHGRGSHTTVLAGTMGYMDPECMITGRASAESDVYSFGVVLLEVACGRRPMVPRRRGGEEEEEEDDGAVHIVQWVWEFYGKGDVIGAADERLKGEFDAGEMEAVVLVGLWCAHPDRSLRPSIRQAVNVLRGEAPLPSLPARMPVATFMPPPEAFYYTSSVATGSSSSGNTGTTKSSTTETSTLLK</sequence>
<accession>A0ABC8VZ36</accession>
<proteinExistence type="inferred from homology"/>
<keyword evidence="11 16" id="KW-0067">ATP-binding</keyword>
<feature type="domain" description="Protein kinase" evidence="20">
    <location>
        <begin position="388"/>
        <end position="677"/>
    </location>
</feature>
<feature type="region of interest" description="Disordered" evidence="17">
    <location>
        <begin position="700"/>
        <end position="724"/>
    </location>
</feature>
<keyword evidence="12 18" id="KW-1133">Transmembrane helix</keyword>
<dbReference type="PROSITE" id="PS00108">
    <property type="entry name" value="PROTEIN_KINASE_ST"/>
    <property type="match status" value="1"/>
</dbReference>
<dbReference type="Gene3D" id="3.30.200.20">
    <property type="entry name" value="Phosphorylase Kinase, domain 1"/>
    <property type="match status" value="1"/>
</dbReference>
<evidence type="ECO:0000256" key="6">
    <source>
        <dbReference type="ARBA" id="ARBA00022692"/>
    </source>
</evidence>
<feature type="transmembrane region" description="Helical" evidence="18">
    <location>
        <begin position="310"/>
        <end position="330"/>
    </location>
</feature>
<dbReference type="SUPFAM" id="SSF56112">
    <property type="entry name" value="Protein kinase-like (PK-like)"/>
    <property type="match status" value="1"/>
</dbReference>
<evidence type="ECO:0008006" key="24">
    <source>
        <dbReference type="Google" id="ProtNLM"/>
    </source>
</evidence>
<keyword evidence="10" id="KW-0418">Kinase</keyword>
<keyword evidence="15" id="KW-0325">Glycoprotein</keyword>
<dbReference type="GO" id="GO:0005886">
    <property type="term" value="C:plasma membrane"/>
    <property type="evidence" value="ECO:0007669"/>
    <property type="project" value="UniProtKB-SubCell"/>
</dbReference>
<dbReference type="InterPro" id="IPR017441">
    <property type="entry name" value="Protein_kinase_ATP_BS"/>
</dbReference>
<evidence type="ECO:0000259" key="21">
    <source>
        <dbReference type="PROSITE" id="PS51473"/>
    </source>
</evidence>
<name>A0ABC8VZ36_9POAL</name>
<evidence type="ECO:0000256" key="5">
    <source>
        <dbReference type="ARBA" id="ARBA00022679"/>
    </source>
</evidence>
<evidence type="ECO:0000256" key="2">
    <source>
        <dbReference type="ARBA" id="ARBA00008536"/>
    </source>
</evidence>
<evidence type="ECO:0000256" key="18">
    <source>
        <dbReference type="SAM" id="Phobius"/>
    </source>
</evidence>
<dbReference type="PROSITE" id="PS00107">
    <property type="entry name" value="PROTEIN_KINASE_ATP"/>
    <property type="match status" value="1"/>
</dbReference>
<reference evidence="22 23" key="2">
    <citation type="submission" date="2024-10" db="EMBL/GenBank/DDBJ databases">
        <authorList>
            <person name="Ryan C."/>
        </authorList>
    </citation>
    <scope>NUCLEOTIDE SEQUENCE [LARGE SCALE GENOMIC DNA]</scope>
</reference>
<organism evidence="22 23">
    <name type="scientific">Urochloa decumbens</name>
    <dbReference type="NCBI Taxonomy" id="240449"/>
    <lineage>
        <taxon>Eukaryota</taxon>
        <taxon>Viridiplantae</taxon>
        <taxon>Streptophyta</taxon>
        <taxon>Embryophyta</taxon>
        <taxon>Tracheophyta</taxon>
        <taxon>Spermatophyta</taxon>
        <taxon>Magnoliopsida</taxon>
        <taxon>Liliopsida</taxon>
        <taxon>Poales</taxon>
        <taxon>Poaceae</taxon>
        <taxon>PACMAD clade</taxon>
        <taxon>Panicoideae</taxon>
        <taxon>Panicodae</taxon>
        <taxon>Paniceae</taxon>
        <taxon>Melinidinae</taxon>
        <taxon>Urochloa</taxon>
    </lineage>
</organism>
<comment type="similarity">
    <text evidence="2">In the N-terminal section; belongs to the leguminous lectin family.</text>
</comment>
<evidence type="ECO:0000256" key="11">
    <source>
        <dbReference type="ARBA" id="ARBA00022840"/>
    </source>
</evidence>
<comment type="subcellular location">
    <subcellularLocation>
        <location evidence="1">Cell membrane</location>
        <topology evidence="1">Single-pass type I membrane protein</topology>
    </subcellularLocation>
</comment>
<dbReference type="GO" id="GO:0005524">
    <property type="term" value="F:ATP binding"/>
    <property type="evidence" value="ECO:0007669"/>
    <property type="project" value="UniProtKB-UniRule"/>
</dbReference>
<evidence type="ECO:0000256" key="1">
    <source>
        <dbReference type="ARBA" id="ARBA00004251"/>
    </source>
</evidence>
<dbReference type="FunFam" id="3.30.200.20:FF:000168">
    <property type="entry name" value="L-type lectin-domain containing receptor kinase IX.1"/>
    <property type="match status" value="1"/>
</dbReference>